<dbReference type="EMBL" id="BART01024940">
    <property type="protein sequence ID" value="GAG94769.1"/>
    <property type="molecule type" value="Genomic_DNA"/>
</dbReference>
<protein>
    <recommendedName>
        <fullName evidence="1">AMP-dependent synthetase/ligase domain-containing protein</fullName>
    </recommendedName>
</protein>
<organism evidence="2">
    <name type="scientific">marine sediment metagenome</name>
    <dbReference type="NCBI Taxonomy" id="412755"/>
    <lineage>
        <taxon>unclassified sequences</taxon>
        <taxon>metagenomes</taxon>
        <taxon>ecological metagenomes</taxon>
    </lineage>
</organism>
<dbReference type="AlphaFoldDB" id="X1BFP8"/>
<dbReference type="PANTHER" id="PTHR43767">
    <property type="entry name" value="LONG-CHAIN-FATTY-ACID--COA LIGASE"/>
    <property type="match status" value="1"/>
</dbReference>
<dbReference type="InterPro" id="IPR000873">
    <property type="entry name" value="AMP-dep_synth/lig_dom"/>
</dbReference>
<gene>
    <name evidence="2" type="ORF">S01H4_44887</name>
</gene>
<dbReference type="SUPFAM" id="SSF56801">
    <property type="entry name" value="Acetyl-CoA synthetase-like"/>
    <property type="match status" value="1"/>
</dbReference>
<evidence type="ECO:0000259" key="1">
    <source>
        <dbReference type="Pfam" id="PF00501"/>
    </source>
</evidence>
<comment type="caution">
    <text evidence="2">The sequence shown here is derived from an EMBL/GenBank/DDBJ whole genome shotgun (WGS) entry which is preliminary data.</text>
</comment>
<dbReference type="Pfam" id="PF00501">
    <property type="entry name" value="AMP-binding"/>
    <property type="match status" value="1"/>
</dbReference>
<dbReference type="PANTHER" id="PTHR43767:SF12">
    <property type="entry name" value="AMP-DEPENDENT SYNTHETASE AND LIGASE"/>
    <property type="match status" value="1"/>
</dbReference>
<feature type="domain" description="AMP-dependent synthetase/ligase" evidence="1">
    <location>
        <begin position="35"/>
        <end position="246"/>
    </location>
</feature>
<dbReference type="PROSITE" id="PS00455">
    <property type="entry name" value="AMP_BINDING"/>
    <property type="match status" value="1"/>
</dbReference>
<proteinExistence type="predicted"/>
<sequence>MEAKAKYEEKPWVKWYPEGVPAEVDVPERSVPEVFDEAVEKWGNRTSLIFYGKKINYRELKDQADRFATALHDLGVRKGDKVALYLLNCPQFVIAYLGALKAGAVITPISPMYVSSEVKHQLEDSEAKDIVCQDLLYDRVEKTGLKLRNVILTGIGEYLPGVKKFVGSSVLRNIYKKMEVPSTKIFEREGFHQFQDLIKKYPPNPPRIEINPKEDLAVLPYTGGTTGLPKGAMLTHYNLVVNEAQSQAMWLPFFEEGTEVVIA</sequence>
<dbReference type="Gene3D" id="3.40.50.12780">
    <property type="entry name" value="N-terminal domain of ligase-like"/>
    <property type="match status" value="1"/>
</dbReference>
<dbReference type="InterPro" id="IPR050237">
    <property type="entry name" value="ATP-dep_AMP-bd_enzyme"/>
</dbReference>
<dbReference type="InterPro" id="IPR042099">
    <property type="entry name" value="ANL_N_sf"/>
</dbReference>
<evidence type="ECO:0000313" key="2">
    <source>
        <dbReference type="EMBL" id="GAG94769.1"/>
    </source>
</evidence>
<name>X1BFP8_9ZZZZ</name>
<feature type="non-terminal residue" evidence="2">
    <location>
        <position position="263"/>
    </location>
</feature>
<reference evidence="2" key="1">
    <citation type="journal article" date="2014" name="Front. Microbiol.">
        <title>High frequency of phylogenetically diverse reductive dehalogenase-homologous genes in deep subseafloor sedimentary metagenomes.</title>
        <authorList>
            <person name="Kawai M."/>
            <person name="Futagami T."/>
            <person name="Toyoda A."/>
            <person name="Takaki Y."/>
            <person name="Nishi S."/>
            <person name="Hori S."/>
            <person name="Arai W."/>
            <person name="Tsubouchi T."/>
            <person name="Morono Y."/>
            <person name="Uchiyama I."/>
            <person name="Ito T."/>
            <person name="Fujiyama A."/>
            <person name="Inagaki F."/>
            <person name="Takami H."/>
        </authorList>
    </citation>
    <scope>NUCLEOTIDE SEQUENCE</scope>
    <source>
        <strain evidence="2">Expedition CK06-06</strain>
    </source>
</reference>
<accession>X1BFP8</accession>
<dbReference type="InterPro" id="IPR020845">
    <property type="entry name" value="AMP-binding_CS"/>
</dbReference>